<dbReference type="EMBL" id="AZQP01000001">
    <property type="protein sequence ID" value="EYE89845.1"/>
    <property type="molecule type" value="Genomic_DNA"/>
</dbReference>
<protein>
    <submittedName>
        <fullName evidence="2">L-asparaginase</fullName>
    </submittedName>
</protein>
<keyword evidence="3" id="KW-1185">Reference proteome</keyword>
<dbReference type="OrthoDB" id="9770793at2"/>
<dbReference type="Proteomes" id="UP000019681">
    <property type="component" value="Unassembled WGS sequence"/>
</dbReference>
<proteinExistence type="predicted"/>
<keyword evidence="1" id="KW-0175">Coiled coil</keyword>
<reference evidence="2 3" key="1">
    <citation type="journal article" date="2014" name="Genome Announc.">
        <title>Draft Genome Sequence of Fervidicella metallireducens Strain AeBT, an Iron-Reducing Thermoanaerobe from the Great Artesian Basin.</title>
        <authorList>
            <person name="Patel B.K."/>
        </authorList>
    </citation>
    <scope>NUCLEOTIDE SEQUENCE [LARGE SCALE GENOMIC DNA]</scope>
    <source>
        <strain evidence="2 3">AeB</strain>
    </source>
</reference>
<evidence type="ECO:0000313" key="3">
    <source>
        <dbReference type="Proteomes" id="UP000019681"/>
    </source>
</evidence>
<accession>A0A017S0Y9</accession>
<gene>
    <name evidence="2" type="ORF">Q428_00815</name>
</gene>
<evidence type="ECO:0000256" key="1">
    <source>
        <dbReference type="SAM" id="Coils"/>
    </source>
</evidence>
<dbReference type="Pfam" id="PF06089">
    <property type="entry name" value="Asparaginase_II"/>
    <property type="match status" value="1"/>
</dbReference>
<evidence type="ECO:0000313" key="2">
    <source>
        <dbReference type="EMBL" id="EYE89845.1"/>
    </source>
</evidence>
<dbReference type="InterPro" id="IPR010349">
    <property type="entry name" value="Asparaginase_II"/>
</dbReference>
<name>A0A017S0Y9_9CLOT</name>
<dbReference type="AlphaFoldDB" id="A0A017S0Y9"/>
<sequence>MSEVLVEVTRGPIVECIHRGDVAVVSADGKLLYYTGDAHKLTYMRSAAKPLQALEVVLSGAADRFNFTDDELSVMCASHYGEEFHLNAVESILRKLGLEKGQLLCGTTTSLNPDYALKLANLGTVLTPVYNNCSGKHSGMLAVCVQKGYSLEDYTSPVHPVQIEMKNIISYMCKIDVNEIVVGTDGCTVPVFGMPLYNMALGFARLANPEKLSPEYKKAAERIFTAMNNSPEMVAGTNGFCSELMRITKGKLVAKLGAEGVYCIGVKGMGIGIALKIEDGGTRALSPAAMQALEDLKILTEEERELLKNFKIKENKNNVKAVVGQVKPAYHLTKA</sequence>
<dbReference type="PANTHER" id="PTHR42110:SF1">
    <property type="entry name" value="L-ASPARAGINASE, PUTATIVE (AFU_ORTHOLOGUE AFUA_3G11890)-RELATED"/>
    <property type="match status" value="1"/>
</dbReference>
<organism evidence="2 3">
    <name type="scientific">Fervidicella metallireducens AeB</name>
    <dbReference type="NCBI Taxonomy" id="1403537"/>
    <lineage>
        <taxon>Bacteria</taxon>
        <taxon>Bacillati</taxon>
        <taxon>Bacillota</taxon>
        <taxon>Clostridia</taxon>
        <taxon>Eubacteriales</taxon>
        <taxon>Clostridiaceae</taxon>
        <taxon>Fervidicella</taxon>
    </lineage>
</organism>
<feature type="coiled-coil region" evidence="1">
    <location>
        <begin position="289"/>
        <end position="316"/>
    </location>
</feature>
<dbReference type="RefSeq" id="WP_035377263.1">
    <property type="nucleotide sequence ID" value="NZ_AZQP01000001.1"/>
</dbReference>
<dbReference type="PANTHER" id="PTHR42110">
    <property type="entry name" value="L-ASPARAGINASE, PUTATIVE (AFU_ORTHOLOGUE AFUA_3G11890)-RELATED"/>
    <property type="match status" value="1"/>
</dbReference>
<comment type="caution">
    <text evidence="2">The sequence shown here is derived from an EMBL/GenBank/DDBJ whole genome shotgun (WGS) entry which is preliminary data.</text>
</comment>